<feature type="signal peptide" evidence="8">
    <location>
        <begin position="1"/>
        <end position="24"/>
    </location>
</feature>
<dbReference type="SUPFAM" id="SSF51735">
    <property type="entry name" value="NAD(P)-binding Rossmann-fold domains"/>
    <property type="match status" value="1"/>
</dbReference>
<comment type="pathway">
    <text evidence="3">Carbohydrate metabolism; galactose metabolism.</text>
</comment>
<feature type="domain" description="NAD-dependent epimerase/dehydratase" evidence="9">
    <location>
        <begin position="74"/>
        <end position="199"/>
    </location>
</feature>
<evidence type="ECO:0000259" key="9">
    <source>
        <dbReference type="Pfam" id="PF01370"/>
    </source>
</evidence>
<dbReference type="Pfam" id="PF01370">
    <property type="entry name" value="Epimerase"/>
    <property type="match status" value="1"/>
</dbReference>
<evidence type="ECO:0000313" key="10">
    <source>
        <dbReference type="EMBL" id="KFK33246.1"/>
    </source>
</evidence>
<evidence type="ECO:0000256" key="1">
    <source>
        <dbReference type="ARBA" id="ARBA00000083"/>
    </source>
</evidence>
<evidence type="ECO:0000313" key="11">
    <source>
        <dbReference type="Proteomes" id="UP000029120"/>
    </source>
</evidence>
<dbReference type="Gene3D" id="3.90.25.10">
    <property type="entry name" value="UDP-galactose 4-epimerase, domain 1"/>
    <property type="match status" value="1"/>
</dbReference>
<evidence type="ECO:0000256" key="3">
    <source>
        <dbReference type="ARBA" id="ARBA00004947"/>
    </source>
</evidence>
<name>A0A087GTP4_ARAAL</name>
<gene>
    <name evidence="10" type="ordered locus">AALP_Aa6g349600</name>
</gene>
<keyword evidence="8" id="KW-0732">Signal</keyword>
<keyword evidence="6" id="KW-0119">Carbohydrate metabolism</keyword>
<organism evidence="10 11">
    <name type="scientific">Arabis alpina</name>
    <name type="common">Alpine rock-cress</name>
    <dbReference type="NCBI Taxonomy" id="50452"/>
    <lineage>
        <taxon>Eukaryota</taxon>
        <taxon>Viridiplantae</taxon>
        <taxon>Streptophyta</taxon>
        <taxon>Embryophyta</taxon>
        <taxon>Tracheophyta</taxon>
        <taxon>Spermatophyta</taxon>
        <taxon>Magnoliopsida</taxon>
        <taxon>eudicotyledons</taxon>
        <taxon>Gunneridae</taxon>
        <taxon>Pentapetalae</taxon>
        <taxon>rosids</taxon>
        <taxon>malvids</taxon>
        <taxon>Brassicales</taxon>
        <taxon>Brassicaceae</taxon>
        <taxon>Arabideae</taxon>
        <taxon>Arabis</taxon>
    </lineage>
</organism>
<dbReference type="AlphaFoldDB" id="A0A087GTP4"/>
<keyword evidence="5" id="KW-0520">NAD</keyword>
<dbReference type="GO" id="GO:0005829">
    <property type="term" value="C:cytosol"/>
    <property type="evidence" value="ECO:0007669"/>
    <property type="project" value="TreeGrafter"/>
</dbReference>
<keyword evidence="11" id="KW-1185">Reference proteome</keyword>
<dbReference type="eggNOG" id="KOG1371">
    <property type="taxonomic scope" value="Eukaryota"/>
</dbReference>
<feature type="non-terminal residue" evidence="10">
    <location>
        <position position="223"/>
    </location>
</feature>
<evidence type="ECO:0000256" key="7">
    <source>
        <dbReference type="ARBA" id="ARBA00023235"/>
    </source>
</evidence>
<evidence type="ECO:0000256" key="8">
    <source>
        <dbReference type="SAM" id="SignalP"/>
    </source>
</evidence>
<dbReference type="OrthoDB" id="9402762at2759"/>
<evidence type="ECO:0000256" key="6">
    <source>
        <dbReference type="ARBA" id="ARBA00023144"/>
    </source>
</evidence>
<dbReference type="GO" id="GO:0006012">
    <property type="term" value="P:galactose metabolic process"/>
    <property type="evidence" value="ECO:0007669"/>
    <property type="project" value="UniProtKB-KW"/>
</dbReference>
<accession>A0A087GTP4</accession>
<keyword evidence="6" id="KW-0299">Galactose metabolism</keyword>
<dbReference type="PANTHER" id="PTHR43725">
    <property type="entry name" value="UDP-GLUCOSE 4-EPIMERASE"/>
    <property type="match status" value="1"/>
</dbReference>
<feature type="chain" id="PRO_5001822434" description="UDP-glucose 4-epimerase" evidence="8">
    <location>
        <begin position="25"/>
        <end position="223"/>
    </location>
</feature>
<evidence type="ECO:0000256" key="2">
    <source>
        <dbReference type="ARBA" id="ARBA00001911"/>
    </source>
</evidence>
<dbReference type="EMBL" id="CM002874">
    <property type="protein sequence ID" value="KFK33246.1"/>
    <property type="molecule type" value="Genomic_DNA"/>
</dbReference>
<dbReference type="Gene3D" id="3.40.50.720">
    <property type="entry name" value="NAD(P)-binding Rossmann-like Domain"/>
    <property type="match status" value="1"/>
</dbReference>
<dbReference type="PANTHER" id="PTHR43725:SF47">
    <property type="entry name" value="UDP-GLUCOSE 4-EPIMERASE"/>
    <property type="match status" value="1"/>
</dbReference>
<sequence>MPSPISWFRVFLFLSLSLFSPTRFQSKRSNLRFDSKAREIVEKEVRFVQKLSSSSPLLARCSSASFSSTASSERQPALEKIFSETKFDVVIHCAGLKAVGESVAKPLLYYDNNLVGTIVLLEVMAQHGCKNLVFSSVATVHGAPKEVPCTEESPISALNPYGRTKLFIEEICRDVYGSDPEWKIILLRYFNPVGAHPSSHIGEDDKIELVNLLKINKKTQFLQ</sequence>
<dbReference type="InterPro" id="IPR036291">
    <property type="entry name" value="NAD(P)-bd_dom_sf"/>
</dbReference>
<dbReference type="EC" id="5.1.3.2" evidence="4"/>
<protein>
    <recommendedName>
        <fullName evidence="4">UDP-glucose 4-epimerase</fullName>
        <ecNumber evidence="4">5.1.3.2</ecNumber>
    </recommendedName>
</protein>
<evidence type="ECO:0000256" key="4">
    <source>
        <dbReference type="ARBA" id="ARBA00013189"/>
    </source>
</evidence>
<comment type="catalytic activity">
    <reaction evidence="1">
        <text>UDP-alpha-D-glucose = UDP-alpha-D-galactose</text>
        <dbReference type="Rhea" id="RHEA:22168"/>
        <dbReference type="ChEBI" id="CHEBI:58885"/>
        <dbReference type="ChEBI" id="CHEBI:66914"/>
        <dbReference type="EC" id="5.1.3.2"/>
    </reaction>
</comment>
<dbReference type="InterPro" id="IPR001509">
    <property type="entry name" value="Epimerase_deHydtase"/>
</dbReference>
<dbReference type="GO" id="GO:0003978">
    <property type="term" value="F:UDP-glucose 4-epimerase activity"/>
    <property type="evidence" value="ECO:0007669"/>
    <property type="project" value="UniProtKB-EC"/>
</dbReference>
<reference evidence="11" key="1">
    <citation type="journal article" date="2015" name="Nat. Plants">
        <title>Genome expansion of Arabis alpina linked with retrotransposition and reduced symmetric DNA methylation.</title>
        <authorList>
            <person name="Willing E.M."/>
            <person name="Rawat V."/>
            <person name="Mandakova T."/>
            <person name="Maumus F."/>
            <person name="James G.V."/>
            <person name="Nordstroem K.J."/>
            <person name="Becker C."/>
            <person name="Warthmann N."/>
            <person name="Chica C."/>
            <person name="Szarzynska B."/>
            <person name="Zytnicki M."/>
            <person name="Albani M.C."/>
            <person name="Kiefer C."/>
            <person name="Bergonzi S."/>
            <person name="Castaings L."/>
            <person name="Mateos J.L."/>
            <person name="Berns M.C."/>
            <person name="Bujdoso N."/>
            <person name="Piofczyk T."/>
            <person name="de Lorenzo L."/>
            <person name="Barrero-Sicilia C."/>
            <person name="Mateos I."/>
            <person name="Piednoel M."/>
            <person name="Hagmann J."/>
            <person name="Chen-Min-Tao R."/>
            <person name="Iglesias-Fernandez R."/>
            <person name="Schuster S.C."/>
            <person name="Alonso-Blanco C."/>
            <person name="Roudier F."/>
            <person name="Carbonero P."/>
            <person name="Paz-Ares J."/>
            <person name="Davis S.J."/>
            <person name="Pecinka A."/>
            <person name="Quesneville H."/>
            <person name="Colot V."/>
            <person name="Lysak M.A."/>
            <person name="Weigel D."/>
            <person name="Coupland G."/>
            <person name="Schneeberger K."/>
        </authorList>
    </citation>
    <scope>NUCLEOTIDE SEQUENCE [LARGE SCALE GENOMIC DNA]</scope>
    <source>
        <strain evidence="11">cv. Pajares</strain>
    </source>
</reference>
<evidence type="ECO:0000256" key="5">
    <source>
        <dbReference type="ARBA" id="ARBA00023027"/>
    </source>
</evidence>
<keyword evidence="7" id="KW-0413">Isomerase</keyword>
<dbReference type="Gramene" id="KFK33246">
    <property type="protein sequence ID" value="KFK33246"/>
    <property type="gene ID" value="AALP_AA6G349600"/>
</dbReference>
<dbReference type="Proteomes" id="UP000029120">
    <property type="component" value="Chromosome 6"/>
</dbReference>
<proteinExistence type="predicted"/>
<comment type="cofactor">
    <cofactor evidence="2">
        <name>NAD(+)</name>
        <dbReference type="ChEBI" id="CHEBI:57540"/>
    </cofactor>
</comment>